<evidence type="ECO:0000313" key="4">
    <source>
        <dbReference type="Proteomes" id="UP000050795"/>
    </source>
</evidence>
<dbReference type="InterPro" id="IPR055256">
    <property type="entry name" value="KH_1_KHDC4/BBP-like"/>
</dbReference>
<dbReference type="InterPro" id="IPR004087">
    <property type="entry name" value="KH_dom"/>
</dbReference>
<evidence type="ECO:0000256" key="2">
    <source>
        <dbReference type="ARBA" id="ARBA00022884"/>
    </source>
</evidence>
<dbReference type="Pfam" id="PF22675">
    <property type="entry name" value="KH-I_KHDC4-BBP"/>
    <property type="match status" value="1"/>
</dbReference>
<dbReference type="Gene3D" id="1.20.5.4010">
    <property type="match status" value="1"/>
</dbReference>
<dbReference type="InterPro" id="IPR045071">
    <property type="entry name" value="BBP-like"/>
</dbReference>
<feature type="domain" description="K Homology" evidence="3">
    <location>
        <begin position="76"/>
        <end position="176"/>
    </location>
</feature>
<protein>
    <recommendedName>
        <fullName evidence="3">K Homology domain-containing protein</fullName>
    </recommendedName>
</protein>
<keyword evidence="4" id="KW-1185">Reference proteome</keyword>
<dbReference type="AlphaFoldDB" id="A0AA85J2L5"/>
<dbReference type="GO" id="GO:0003729">
    <property type="term" value="F:mRNA binding"/>
    <property type="evidence" value="ECO:0007669"/>
    <property type="project" value="TreeGrafter"/>
</dbReference>
<keyword evidence="1" id="KW-0217">Developmental protein</keyword>
<dbReference type="WBParaSite" id="TREG1_124440.2">
    <property type="protein sequence ID" value="TREG1_124440.2"/>
    <property type="gene ID" value="TREG1_124440"/>
</dbReference>
<dbReference type="InterPro" id="IPR036612">
    <property type="entry name" value="KH_dom_type_1_sf"/>
</dbReference>
<dbReference type="Pfam" id="PF16544">
    <property type="entry name" value="STAR_dimer"/>
    <property type="match status" value="1"/>
</dbReference>
<sequence length="468" mass="52773">MCTDKVKEFKDTKHLLEYLKELLTDRINLLASSDLYIHVLRILEKEILNVRSELFSAFGIYQITEEELPAPEGRKVNLQAKVYMPTGTSNNYNFVGRILGPDGSTAKCLQQFLGVRIMIRGRGSMRDQTKEEANIGRPNWEHLNDNLHVLITVEDYENRAKARIEKASEYISLFLEESVKVSDKDDKVKLMQSMELSVMRKALQQGQQQSSGIIIPTSHQSLLPSFNGFTQYPQQNHTPSFQSSGASDLSSTTLYLQNNGTGGQGGVGSSGLGVGTDAASFNGTFGFTNSFRSNYQPTYSQSGQSSTTLGVSVVPPVGINYWPGNYSSQNYPIPQSQCYQNVTTAVINANSHNNNNNGSHSYQHQFQKQQYRIPEKYLSDKWISSQKLMNNNSIPSQSSYTTPLMISTQHHQHLQQQQHQQCDYCRQLLDDQLSTVNNLSRYTLNNKHNYPMVKLHLLYTLIVVLSPM</sequence>
<dbReference type="InterPro" id="IPR032377">
    <property type="entry name" value="STAR_dimer"/>
</dbReference>
<keyword evidence="2" id="KW-0694">RNA-binding</keyword>
<dbReference type="PANTHER" id="PTHR11208:SF125">
    <property type="entry name" value="KH DOMAIN-CONTAINING RNA-BINDING PROTEIN QKI"/>
    <property type="match status" value="1"/>
</dbReference>
<dbReference type="SMART" id="SM00322">
    <property type="entry name" value="KH"/>
    <property type="match status" value="1"/>
</dbReference>
<evidence type="ECO:0000313" key="5">
    <source>
        <dbReference type="WBParaSite" id="TREG1_124440.2"/>
    </source>
</evidence>
<evidence type="ECO:0000259" key="3">
    <source>
        <dbReference type="SMART" id="SM00322"/>
    </source>
</evidence>
<dbReference type="GO" id="GO:0005634">
    <property type="term" value="C:nucleus"/>
    <property type="evidence" value="ECO:0007669"/>
    <property type="project" value="TreeGrafter"/>
</dbReference>
<evidence type="ECO:0000256" key="1">
    <source>
        <dbReference type="ARBA" id="ARBA00022473"/>
    </source>
</evidence>
<dbReference type="GO" id="GO:0048024">
    <property type="term" value="P:regulation of mRNA splicing, via spliceosome"/>
    <property type="evidence" value="ECO:0007669"/>
    <property type="project" value="TreeGrafter"/>
</dbReference>
<reference evidence="4" key="1">
    <citation type="submission" date="2022-06" db="EMBL/GenBank/DDBJ databases">
        <authorList>
            <person name="Berger JAMES D."/>
            <person name="Berger JAMES D."/>
        </authorList>
    </citation>
    <scope>NUCLEOTIDE SEQUENCE [LARGE SCALE GENOMIC DNA]</scope>
</reference>
<dbReference type="Proteomes" id="UP000050795">
    <property type="component" value="Unassembled WGS sequence"/>
</dbReference>
<name>A0AA85J2L5_TRIRE</name>
<proteinExistence type="predicted"/>
<accession>A0AA85J2L5</accession>
<reference evidence="5" key="2">
    <citation type="submission" date="2023-11" db="UniProtKB">
        <authorList>
            <consortium name="WormBaseParasite"/>
        </authorList>
    </citation>
    <scope>IDENTIFICATION</scope>
</reference>
<dbReference type="PANTHER" id="PTHR11208">
    <property type="entry name" value="RNA-BINDING PROTEIN RELATED"/>
    <property type="match status" value="1"/>
</dbReference>
<dbReference type="CDD" id="cd22383">
    <property type="entry name" value="KH-I_Hqk_like"/>
    <property type="match status" value="1"/>
</dbReference>
<dbReference type="SUPFAM" id="SSF54791">
    <property type="entry name" value="Eukaryotic type KH-domain (KH-domain type I)"/>
    <property type="match status" value="1"/>
</dbReference>
<organism evidence="4 5">
    <name type="scientific">Trichobilharzia regenti</name>
    <name type="common">Nasal bird schistosome</name>
    <dbReference type="NCBI Taxonomy" id="157069"/>
    <lineage>
        <taxon>Eukaryota</taxon>
        <taxon>Metazoa</taxon>
        <taxon>Spiralia</taxon>
        <taxon>Lophotrochozoa</taxon>
        <taxon>Platyhelminthes</taxon>
        <taxon>Trematoda</taxon>
        <taxon>Digenea</taxon>
        <taxon>Strigeidida</taxon>
        <taxon>Schistosomatoidea</taxon>
        <taxon>Schistosomatidae</taxon>
        <taxon>Trichobilharzia</taxon>
    </lineage>
</organism>
<dbReference type="Gene3D" id="3.30.1370.10">
    <property type="entry name" value="K Homology domain, type 1"/>
    <property type="match status" value="1"/>
</dbReference>